<dbReference type="EMBL" id="ABIB01000002">
    <property type="protein sequence ID" value="EDP97227.1"/>
    <property type="molecule type" value="Genomic_DNA"/>
</dbReference>
<dbReference type="InterPro" id="IPR058238">
    <property type="entry name" value="Lant_leader_dom"/>
</dbReference>
<dbReference type="Proteomes" id="UP000002945">
    <property type="component" value="Unassembled WGS sequence"/>
</dbReference>
<sequence>MKKNKKSIKKLTLNKKVVSNLESNQANGGTIVSLACPSLFCPTNFNCPTLAFNCKTLNIRDCQSPTTTLQTIAGPGCGGSLVDGCQTALGCF</sequence>
<name>A9DNM4_9FLAO</name>
<gene>
    <name evidence="1" type="ORF">KAOT1_18732</name>
</gene>
<evidence type="ECO:0000313" key="1">
    <source>
        <dbReference type="EMBL" id="EDP97227.1"/>
    </source>
</evidence>
<dbReference type="HOGENOM" id="CLU_2493846_0_0_10"/>
<evidence type="ECO:0000313" key="2">
    <source>
        <dbReference type="Proteomes" id="UP000002945"/>
    </source>
</evidence>
<comment type="caution">
    <text evidence="1">The sequence shown here is derived from an EMBL/GenBank/DDBJ whole genome shotgun (WGS) entry which is preliminary data.</text>
</comment>
<reference evidence="1 2" key="1">
    <citation type="journal article" date="2011" name="J. Bacteriol.">
        <title>Genome sequence of the algicidal bacterium Kordia algicida OT-1.</title>
        <authorList>
            <person name="Lee H.S."/>
            <person name="Kang S.G."/>
            <person name="Kwon K.K."/>
            <person name="Lee J.H."/>
            <person name="Kim S.J."/>
        </authorList>
    </citation>
    <scope>NUCLEOTIDE SEQUENCE [LARGE SCALE GENOMIC DNA]</scope>
    <source>
        <strain evidence="1 2">OT-1</strain>
    </source>
</reference>
<dbReference type="STRING" id="391587.KAOT1_18732"/>
<dbReference type="OrthoDB" id="1451835at2"/>
<proteinExistence type="predicted"/>
<protein>
    <submittedName>
        <fullName evidence="1">Uncharacterized protein</fullName>
    </submittedName>
</protein>
<dbReference type="AlphaFoldDB" id="A9DNM4"/>
<accession>A9DNM4</accession>
<organism evidence="1 2">
    <name type="scientific">Kordia algicida OT-1</name>
    <dbReference type="NCBI Taxonomy" id="391587"/>
    <lineage>
        <taxon>Bacteria</taxon>
        <taxon>Pseudomonadati</taxon>
        <taxon>Bacteroidota</taxon>
        <taxon>Flavobacteriia</taxon>
        <taxon>Flavobacteriales</taxon>
        <taxon>Flavobacteriaceae</taxon>
        <taxon>Kordia</taxon>
    </lineage>
</organism>
<dbReference type="RefSeq" id="WP_007096278.1">
    <property type="nucleotide sequence ID" value="NZ_CP142125.1"/>
</dbReference>
<dbReference type="NCBIfam" id="NF038153">
    <property type="entry name" value="lant_leader_L1a"/>
    <property type="match status" value="1"/>
</dbReference>
<keyword evidence="2" id="KW-1185">Reference proteome</keyword>